<proteinExistence type="inferred from homology"/>
<dbReference type="GO" id="GO:0046872">
    <property type="term" value="F:metal ion binding"/>
    <property type="evidence" value="ECO:0007669"/>
    <property type="project" value="UniProtKB-KW"/>
</dbReference>
<dbReference type="PANTHER" id="PTHR11774">
    <property type="entry name" value="GERANYLGERANYL TRANSFERASE TYPE BETA SUBUNIT"/>
    <property type="match status" value="1"/>
</dbReference>
<comment type="similarity">
    <text evidence="2">Belongs to the protein prenyltransferase subunit beta family.</text>
</comment>
<keyword evidence="4" id="KW-0808">Transferase</keyword>
<feature type="domain" description="Prenyltransferase alpha-alpha toroid" evidence="8">
    <location>
        <begin position="65"/>
        <end position="222"/>
    </location>
</feature>
<dbReference type="PANTHER" id="PTHR11774:SF6">
    <property type="entry name" value="PROTEIN FARNESYLTRANSFERASE SUBUNIT BETA"/>
    <property type="match status" value="1"/>
</dbReference>
<dbReference type="GO" id="GO:0005965">
    <property type="term" value="C:protein farnesyltransferase complex"/>
    <property type="evidence" value="ECO:0007669"/>
    <property type="project" value="TreeGrafter"/>
</dbReference>
<dbReference type="Gene3D" id="1.50.10.20">
    <property type="match status" value="2"/>
</dbReference>
<evidence type="ECO:0000256" key="7">
    <source>
        <dbReference type="ARBA" id="ARBA00022833"/>
    </source>
</evidence>
<dbReference type="AlphaFoldDB" id="A0A0M3INU9"/>
<keyword evidence="9" id="KW-1185">Reference proteome</keyword>
<evidence type="ECO:0000259" key="8">
    <source>
        <dbReference type="Pfam" id="PF00432"/>
    </source>
</evidence>
<dbReference type="InterPro" id="IPR045089">
    <property type="entry name" value="PGGT1B-like"/>
</dbReference>
<evidence type="ECO:0000256" key="4">
    <source>
        <dbReference type="ARBA" id="ARBA00022679"/>
    </source>
</evidence>
<evidence type="ECO:0000256" key="6">
    <source>
        <dbReference type="ARBA" id="ARBA00022737"/>
    </source>
</evidence>
<dbReference type="WBParaSite" id="ALUE_0002042701-mRNA-1">
    <property type="protein sequence ID" value="ALUE_0002042701-mRNA-1"/>
    <property type="gene ID" value="ALUE_0002042701"/>
</dbReference>
<dbReference type="SUPFAM" id="SSF48239">
    <property type="entry name" value="Terpenoid cyclases/Protein prenyltransferases"/>
    <property type="match status" value="1"/>
</dbReference>
<sequence>MKDEKEVYSFTAFNDEYAFSDDGFFTYSSTEQRRVEDLVSEKYKNYLLDSMDDVDEGASFAPVLCRTVHTHYICHSLKELGKFSQSLDASRPWFCYWGMHSLRLLEATVDESLTSSIIRFLKTCEWPTGGYGGGPGQYPHLATTYGAVMALVSIGTEEALASINRKTLHDFIMSVKEPDGSFHVHVGGEIDIRGSYCALAVASITNILDEQIAANTDSFVISLQGRTNKLVDGCYSFWQAAVFPMMQVELDKRSPTELRAPFDAKALQEFILVICQDKEKGGFRDKPEKFVYFPHFIPLCMMSGEWQSLYVLYVLIWKREIKFAG</sequence>
<evidence type="ECO:0000256" key="2">
    <source>
        <dbReference type="ARBA" id="ARBA00010497"/>
    </source>
</evidence>
<keyword evidence="3" id="KW-0637">Prenyltransferase</keyword>
<accession>A0A0M3INU9</accession>
<dbReference type="Proteomes" id="UP000036681">
    <property type="component" value="Unplaced"/>
</dbReference>
<keyword evidence="6" id="KW-0677">Repeat</keyword>
<dbReference type="InterPro" id="IPR008930">
    <property type="entry name" value="Terpenoid_cyclase/PrenylTrfase"/>
</dbReference>
<evidence type="ECO:0000256" key="1">
    <source>
        <dbReference type="ARBA" id="ARBA00001947"/>
    </source>
</evidence>
<dbReference type="GO" id="GO:0004660">
    <property type="term" value="F:protein farnesyltransferase activity"/>
    <property type="evidence" value="ECO:0007669"/>
    <property type="project" value="TreeGrafter"/>
</dbReference>
<keyword evidence="5" id="KW-0479">Metal-binding</keyword>
<reference evidence="10" key="1">
    <citation type="submission" date="2017-02" db="UniProtKB">
        <authorList>
            <consortium name="WormBaseParasite"/>
        </authorList>
    </citation>
    <scope>IDENTIFICATION</scope>
</reference>
<evidence type="ECO:0000313" key="10">
    <source>
        <dbReference type="WBParaSite" id="ALUE_0002042701-mRNA-1"/>
    </source>
</evidence>
<protein>
    <submittedName>
        <fullName evidence="10">Protein farnesyltransferase subunit beta</fullName>
    </submittedName>
</protein>
<evidence type="ECO:0000256" key="5">
    <source>
        <dbReference type="ARBA" id="ARBA00022723"/>
    </source>
</evidence>
<name>A0A0M3INU9_ASCLU</name>
<keyword evidence="7" id="KW-0862">Zinc</keyword>
<evidence type="ECO:0000313" key="9">
    <source>
        <dbReference type="Proteomes" id="UP000036681"/>
    </source>
</evidence>
<comment type="cofactor">
    <cofactor evidence="1">
        <name>Zn(2+)</name>
        <dbReference type="ChEBI" id="CHEBI:29105"/>
    </cofactor>
</comment>
<dbReference type="Pfam" id="PF00432">
    <property type="entry name" value="Prenyltrans"/>
    <property type="match status" value="2"/>
</dbReference>
<dbReference type="InterPro" id="IPR001330">
    <property type="entry name" value="Prenyltrans"/>
</dbReference>
<feature type="domain" description="Prenyltransferase alpha-alpha toroid" evidence="8">
    <location>
        <begin position="223"/>
        <end position="295"/>
    </location>
</feature>
<organism evidence="9 10">
    <name type="scientific">Ascaris lumbricoides</name>
    <name type="common">Giant roundworm</name>
    <dbReference type="NCBI Taxonomy" id="6252"/>
    <lineage>
        <taxon>Eukaryota</taxon>
        <taxon>Metazoa</taxon>
        <taxon>Ecdysozoa</taxon>
        <taxon>Nematoda</taxon>
        <taxon>Chromadorea</taxon>
        <taxon>Rhabditida</taxon>
        <taxon>Spirurina</taxon>
        <taxon>Ascaridomorpha</taxon>
        <taxon>Ascaridoidea</taxon>
        <taxon>Ascarididae</taxon>
        <taxon>Ascaris</taxon>
    </lineage>
</organism>
<evidence type="ECO:0000256" key="3">
    <source>
        <dbReference type="ARBA" id="ARBA00022602"/>
    </source>
</evidence>